<dbReference type="EMBL" id="JARGEI010000016">
    <property type="protein sequence ID" value="KAJ8717784.1"/>
    <property type="molecule type" value="Genomic_DNA"/>
</dbReference>
<dbReference type="InterPro" id="IPR001878">
    <property type="entry name" value="Znf_CCHC"/>
</dbReference>
<dbReference type="SUPFAM" id="SSF57756">
    <property type="entry name" value="Retrovirus zinc finger-like domains"/>
    <property type="match status" value="1"/>
</dbReference>
<proteinExistence type="predicted"/>
<dbReference type="Pfam" id="PF00098">
    <property type="entry name" value="zf-CCHC"/>
    <property type="match status" value="1"/>
</dbReference>
<protein>
    <recommendedName>
        <fullName evidence="2">CCHC-type domain-containing protein</fullName>
    </recommendedName>
</protein>
<dbReference type="Pfam" id="PF22936">
    <property type="entry name" value="Pol_BBD"/>
    <property type="match status" value="1"/>
</dbReference>
<keyword evidence="1" id="KW-0862">Zinc</keyword>
<dbReference type="Proteomes" id="UP001231518">
    <property type="component" value="Chromosome 18"/>
</dbReference>
<evidence type="ECO:0000256" key="1">
    <source>
        <dbReference type="PROSITE-ProRule" id="PRU00047"/>
    </source>
</evidence>
<evidence type="ECO:0000313" key="3">
    <source>
        <dbReference type="EMBL" id="KAJ8717784.1"/>
    </source>
</evidence>
<reference evidence="3" key="1">
    <citation type="submission" date="2023-03" db="EMBL/GenBank/DDBJ databases">
        <title>Chromosome-level genomes of two armyworms, Mythimna separata and Mythimna loreyi, provide insights into the biosynthesis and reception of sex pheromones.</title>
        <authorList>
            <person name="Zhao H."/>
        </authorList>
    </citation>
    <scope>NUCLEOTIDE SEQUENCE</scope>
    <source>
        <strain evidence="3">BeijingLab</strain>
        <tissue evidence="3">Pupa</tissue>
    </source>
</reference>
<dbReference type="SMART" id="SM00343">
    <property type="entry name" value="ZnF_C2HC"/>
    <property type="match status" value="1"/>
</dbReference>
<evidence type="ECO:0000313" key="4">
    <source>
        <dbReference type="Proteomes" id="UP001231518"/>
    </source>
</evidence>
<name>A0AAD7YJE6_MYTSE</name>
<evidence type="ECO:0000259" key="2">
    <source>
        <dbReference type="PROSITE" id="PS50158"/>
    </source>
</evidence>
<sequence>MSTAHKLRNIGFEVGDEWLGTLMLAGLPDKYNPMIMGLESSGIKISSDFIKTKLLQEVTVSESSAFFTKHKHTSKNSAKPKGKGPRCYNCNEYGHFKNQCTSQKNYSKKTNQNNFSAIFSAYSTLNQDDWYIDSGATMHMSRRSDWMYDIKPPPIQKIMVANSEAVSVM</sequence>
<keyword evidence="1" id="KW-0479">Metal-binding</keyword>
<dbReference type="GO" id="GO:0003676">
    <property type="term" value="F:nucleic acid binding"/>
    <property type="evidence" value="ECO:0007669"/>
    <property type="project" value="InterPro"/>
</dbReference>
<gene>
    <name evidence="3" type="ORF">PYW07_005714</name>
</gene>
<dbReference type="InterPro" id="IPR036875">
    <property type="entry name" value="Znf_CCHC_sf"/>
</dbReference>
<dbReference type="AlphaFoldDB" id="A0AAD7YJE6"/>
<dbReference type="PROSITE" id="PS50158">
    <property type="entry name" value="ZF_CCHC"/>
    <property type="match status" value="1"/>
</dbReference>
<dbReference type="GO" id="GO:0008270">
    <property type="term" value="F:zinc ion binding"/>
    <property type="evidence" value="ECO:0007669"/>
    <property type="project" value="UniProtKB-KW"/>
</dbReference>
<feature type="domain" description="CCHC-type" evidence="2">
    <location>
        <begin position="86"/>
        <end position="102"/>
    </location>
</feature>
<comment type="caution">
    <text evidence="3">The sequence shown here is derived from an EMBL/GenBank/DDBJ whole genome shotgun (WGS) entry which is preliminary data.</text>
</comment>
<dbReference type="Gene3D" id="4.10.60.10">
    <property type="entry name" value="Zinc finger, CCHC-type"/>
    <property type="match status" value="1"/>
</dbReference>
<keyword evidence="4" id="KW-1185">Reference proteome</keyword>
<accession>A0AAD7YJE6</accession>
<dbReference type="InterPro" id="IPR054722">
    <property type="entry name" value="PolX-like_BBD"/>
</dbReference>
<organism evidence="3 4">
    <name type="scientific">Mythimna separata</name>
    <name type="common">Oriental armyworm</name>
    <name type="synonym">Pseudaletia separata</name>
    <dbReference type="NCBI Taxonomy" id="271217"/>
    <lineage>
        <taxon>Eukaryota</taxon>
        <taxon>Metazoa</taxon>
        <taxon>Ecdysozoa</taxon>
        <taxon>Arthropoda</taxon>
        <taxon>Hexapoda</taxon>
        <taxon>Insecta</taxon>
        <taxon>Pterygota</taxon>
        <taxon>Neoptera</taxon>
        <taxon>Endopterygota</taxon>
        <taxon>Lepidoptera</taxon>
        <taxon>Glossata</taxon>
        <taxon>Ditrysia</taxon>
        <taxon>Noctuoidea</taxon>
        <taxon>Noctuidae</taxon>
        <taxon>Noctuinae</taxon>
        <taxon>Hadenini</taxon>
        <taxon>Mythimna</taxon>
    </lineage>
</organism>
<keyword evidence="1" id="KW-0863">Zinc-finger</keyword>